<feature type="compositionally biased region" description="Pro residues" evidence="3">
    <location>
        <begin position="545"/>
        <end position="558"/>
    </location>
</feature>
<dbReference type="PANTHER" id="PTHR16112:SF22">
    <property type="entry name" value="PWWP DOMAIN-CONTAINING 2B"/>
    <property type="match status" value="1"/>
</dbReference>
<dbReference type="Gene3D" id="2.30.30.140">
    <property type="match status" value="1"/>
</dbReference>
<feature type="compositionally biased region" description="Pro residues" evidence="3">
    <location>
        <begin position="515"/>
        <end position="528"/>
    </location>
</feature>
<accession>A0ABD2FMV7</accession>
<dbReference type="PROSITE" id="PS50812">
    <property type="entry name" value="PWWP"/>
    <property type="match status" value="1"/>
</dbReference>
<dbReference type="SUPFAM" id="SSF63748">
    <property type="entry name" value="Tudor/PWWP/MBT"/>
    <property type="match status" value="1"/>
</dbReference>
<dbReference type="AlphaFoldDB" id="A0ABD2FMV7"/>
<keyword evidence="6" id="KW-1185">Reference proteome</keyword>
<keyword evidence="1" id="KW-0805">Transcription regulation</keyword>
<protein>
    <recommendedName>
        <fullName evidence="4">PWWP domain-containing protein</fullName>
    </recommendedName>
</protein>
<dbReference type="InterPro" id="IPR000313">
    <property type="entry name" value="PWWP_dom"/>
</dbReference>
<organism evidence="5 6">
    <name type="scientific">Pagothenia borchgrevinki</name>
    <name type="common">Bald rockcod</name>
    <name type="synonym">Trematomus borchgrevinki</name>
    <dbReference type="NCBI Taxonomy" id="8213"/>
    <lineage>
        <taxon>Eukaryota</taxon>
        <taxon>Metazoa</taxon>
        <taxon>Chordata</taxon>
        <taxon>Craniata</taxon>
        <taxon>Vertebrata</taxon>
        <taxon>Euteleostomi</taxon>
        <taxon>Actinopterygii</taxon>
        <taxon>Neopterygii</taxon>
        <taxon>Teleostei</taxon>
        <taxon>Neoteleostei</taxon>
        <taxon>Acanthomorphata</taxon>
        <taxon>Eupercaria</taxon>
        <taxon>Perciformes</taxon>
        <taxon>Notothenioidei</taxon>
        <taxon>Nototheniidae</taxon>
        <taxon>Pagothenia</taxon>
    </lineage>
</organism>
<gene>
    <name evidence="5" type="ORF">OYC64_020899</name>
</gene>
<feature type="compositionally biased region" description="Low complexity" evidence="3">
    <location>
        <begin position="736"/>
        <end position="754"/>
    </location>
</feature>
<reference evidence="5 6" key="1">
    <citation type="journal article" date="2022" name="G3 (Bethesda)">
        <title>Evaluating Illumina-, Nanopore-, and PacBio-based genome assembly strategies with the bald notothen, Trematomus borchgrevinki.</title>
        <authorList>
            <person name="Rayamajhi N."/>
            <person name="Cheng C.C."/>
            <person name="Catchen J.M."/>
        </authorList>
    </citation>
    <scope>NUCLEOTIDE SEQUENCE [LARGE SCALE GENOMIC DNA]</scope>
    <source>
        <strain evidence="5">AGRC-2024</strain>
    </source>
</reference>
<dbReference type="EMBL" id="JBIYXZ010002089">
    <property type="protein sequence ID" value="KAL3043077.1"/>
    <property type="molecule type" value="Genomic_DNA"/>
</dbReference>
<evidence type="ECO:0000313" key="5">
    <source>
        <dbReference type="EMBL" id="KAL3043077.1"/>
    </source>
</evidence>
<evidence type="ECO:0000256" key="3">
    <source>
        <dbReference type="SAM" id="MobiDB-lite"/>
    </source>
</evidence>
<evidence type="ECO:0000313" key="6">
    <source>
        <dbReference type="Proteomes" id="UP001619887"/>
    </source>
</evidence>
<dbReference type="Proteomes" id="UP001619887">
    <property type="component" value="Unassembled WGS sequence"/>
</dbReference>
<sequence>MAAVAAEPGAARREEEEPGPDLPREPGPGLTGEPGEQGLTPLLAPGPQLEPRMEAGGQRVGPEAGRGEGEGERPGADREDRLYSVPGDRVCSVPGDPQGGGSEPRAVFLLSFPAPPPGTEAGLSLTEPAEPTTNETGTDRAEPADRDQDRDRDQYRDRDYTLRAPVKQEPPSAGLSPADLSPSDLIVAGLSPADLSPAGLSPADLSPGSEVRVSLDHVIDDALVVSFRRGEQVFSGVLMDVSRRFGPYGIPITVLPQRDDRSRPLMISLPDVEASTKQEEVSPPPPPRSKLPPLFQEGAPYPPPLFLRDTYNQALPQPLLRKIRRPKRRYRCEEPTSIMNAIKLRPRQVLCDKCKGVVGGGRESRRGPVELKEEASRRRRAAEGPVSAEVKRLRGDDRRPPNDRRPPSGIHVSSSALPTSSRVLRGGASGRLCLNSKKAAPSRGPAADVSKARQNLKKDQEQDQDQEQPCRKAVTRASSLQNQRVHFTRRLQSTPPSLPPRMRLKPQRYRTDDQVPPPSQNQPPPSPPKLSSRSPPHKPIISPAPTTPPPFSTAPPLEPLLCEALCPPRCSSPPSECSSTETFDLPPPGPALLDPLCPASSSPRANETPADGEDEDEGGDLKRRRKSSTSPPPVEGEEEEGEMKSRRKSSTSPLPVEGEEEKGEMKRRKSSTSPPPVEGEEEEGEMKRRRKSSTSPPPVEGEEEEGEMKRRRKSSPPPPVEGEEEEGEMKRRRKSSTSSSSSSSSSSPPVFSKPVSKVLLPDGRSLCLGDIVWAKISGFPWWPARVLSITVSRRSDTGLAVRQEARVSWFGSPTTSFLPLTQLSPFLESFQCRFDRKRKGPYRRAIAEAASAAKQLTPEVRALLTQFET</sequence>
<dbReference type="SMART" id="SM00293">
    <property type="entry name" value="PWWP"/>
    <property type="match status" value="1"/>
</dbReference>
<proteinExistence type="predicted"/>
<feature type="region of interest" description="Disordered" evidence="3">
    <location>
        <begin position="271"/>
        <end position="293"/>
    </location>
</feature>
<feature type="compositionally biased region" description="Low complexity" evidence="3">
    <location>
        <begin position="559"/>
        <end position="579"/>
    </location>
</feature>
<dbReference type="FunFam" id="2.30.30.140:FF:000036">
    <property type="entry name" value="PWWP domain-containing protein 2A"/>
    <property type="match status" value="1"/>
</dbReference>
<feature type="compositionally biased region" description="Polar residues" evidence="3">
    <location>
        <begin position="476"/>
        <end position="495"/>
    </location>
</feature>
<feature type="compositionally biased region" description="Polar residues" evidence="3">
    <location>
        <begin position="411"/>
        <end position="422"/>
    </location>
</feature>
<dbReference type="PANTHER" id="PTHR16112">
    <property type="entry name" value="METHYL-CPG BINDING PROTEIN, DROSOPHILA"/>
    <property type="match status" value="1"/>
</dbReference>
<feature type="compositionally biased region" description="Basic and acidic residues" evidence="3">
    <location>
        <begin position="389"/>
        <end position="406"/>
    </location>
</feature>
<feature type="compositionally biased region" description="Basic and acidic residues" evidence="3">
    <location>
        <begin position="137"/>
        <end position="161"/>
    </location>
</feature>
<evidence type="ECO:0000256" key="2">
    <source>
        <dbReference type="ARBA" id="ARBA00023163"/>
    </source>
</evidence>
<feature type="region of interest" description="Disordered" evidence="3">
    <location>
        <begin position="1"/>
        <end position="193"/>
    </location>
</feature>
<comment type="caution">
    <text evidence="5">The sequence shown here is derived from an EMBL/GenBank/DDBJ whole genome shotgun (WGS) entry which is preliminary data.</text>
</comment>
<feature type="compositionally biased region" description="Basic and acidic residues" evidence="3">
    <location>
        <begin position="362"/>
        <end position="376"/>
    </location>
</feature>
<feature type="compositionally biased region" description="Basic and acidic residues" evidence="3">
    <location>
        <begin position="65"/>
        <end position="82"/>
    </location>
</feature>
<feature type="compositionally biased region" description="Low complexity" evidence="3">
    <location>
        <begin position="529"/>
        <end position="544"/>
    </location>
</feature>
<feature type="domain" description="PWWP" evidence="4">
    <location>
        <begin position="768"/>
        <end position="829"/>
    </location>
</feature>
<keyword evidence="2" id="KW-0804">Transcription</keyword>
<name>A0ABD2FMV7_PAGBO</name>
<evidence type="ECO:0000256" key="1">
    <source>
        <dbReference type="ARBA" id="ARBA00023015"/>
    </source>
</evidence>
<feature type="compositionally biased region" description="Low complexity" evidence="3">
    <location>
        <begin position="27"/>
        <end position="39"/>
    </location>
</feature>
<reference evidence="5 6" key="2">
    <citation type="journal article" date="2024" name="G3 (Bethesda)">
        <title>The genome of the cryopelagic Antarctic bald notothen, Trematomus borchgrevinki.</title>
        <authorList>
            <person name="Rayamajhi N."/>
            <person name="Rivera-Colon A.G."/>
            <person name="Minhas B.F."/>
            <person name="Cheng C.C."/>
            <person name="Catchen J.M."/>
        </authorList>
    </citation>
    <scope>NUCLEOTIDE SEQUENCE [LARGE SCALE GENOMIC DNA]</scope>
    <source>
        <strain evidence="5">AGRC-2024</strain>
    </source>
</reference>
<dbReference type="Pfam" id="PF00855">
    <property type="entry name" value="PWWP"/>
    <property type="match status" value="1"/>
</dbReference>
<feature type="region of interest" description="Disordered" evidence="3">
    <location>
        <begin position="357"/>
        <end position="754"/>
    </location>
</feature>
<evidence type="ECO:0000259" key="4">
    <source>
        <dbReference type="PROSITE" id="PS50812"/>
    </source>
</evidence>